<evidence type="ECO:0000256" key="4">
    <source>
        <dbReference type="ARBA" id="ARBA00023002"/>
    </source>
</evidence>
<dbReference type="InterPro" id="IPR029479">
    <property type="entry name" value="Nitroreductase"/>
</dbReference>
<accession>A0A1Q9ECE3</accession>
<dbReference type="InterPro" id="IPR050627">
    <property type="entry name" value="Nitroreductase/BluB"/>
</dbReference>
<comment type="caution">
    <text evidence="7">The sequence shown here is derived from an EMBL/GenBank/DDBJ whole genome shotgun (WGS) entry which is preliminary data.</text>
</comment>
<reference evidence="7 8" key="1">
    <citation type="submission" date="2016-02" db="EMBL/GenBank/DDBJ databases">
        <title>Genome analysis of coral dinoflagellate symbionts highlights evolutionary adaptations to a symbiotic lifestyle.</title>
        <authorList>
            <person name="Aranda M."/>
            <person name="Li Y."/>
            <person name="Liew Y.J."/>
            <person name="Baumgarten S."/>
            <person name="Simakov O."/>
            <person name="Wilson M."/>
            <person name="Piel J."/>
            <person name="Ashoor H."/>
            <person name="Bougouffa S."/>
            <person name="Bajic V.B."/>
            <person name="Ryu T."/>
            <person name="Ravasi T."/>
            <person name="Bayer T."/>
            <person name="Micklem G."/>
            <person name="Kim H."/>
            <person name="Bhak J."/>
            <person name="Lajeunesse T.C."/>
            <person name="Voolstra C.R."/>
        </authorList>
    </citation>
    <scope>NUCLEOTIDE SEQUENCE [LARGE SCALE GENOMIC DNA]</scope>
    <source>
        <strain evidence="7 8">CCMP2467</strain>
    </source>
</reference>
<feature type="domain" description="Nitroreductase" evidence="6">
    <location>
        <begin position="661"/>
        <end position="797"/>
    </location>
</feature>
<evidence type="ECO:0000313" key="8">
    <source>
        <dbReference type="Proteomes" id="UP000186817"/>
    </source>
</evidence>
<dbReference type="Pfam" id="PF00881">
    <property type="entry name" value="Nitroreductase"/>
    <property type="match status" value="1"/>
</dbReference>
<keyword evidence="8" id="KW-1185">Reference proteome</keyword>
<keyword evidence="4" id="KW-0560">Oxidoreductase</keyword>
<sequence>MESSAGNEAGNEVGLEPDGRQHQDEGRRTDRLAKERVRQMYLGSCMLRFGKAWRHCRRLPAWQRFLLWCVAWLAFLQLADSGRSNGPSSWAMIGVTGSAKAAGSEPRGPSVLVEAKPKTWSKEPNTNRPFGEDKDGRVRGADSTAEEEENDDDEDDEDADEDNDGDDDEDDEDDEDDDDEDEAGDDDIEDKLDEQEKMIDKDRGKEEDKTWRVKAASSDETLQEEVASIMQGEAGSCSQPTNSSTDVCCRGAVARIQTTAKLRSSYLQSPRDPTNLQSWWSQLAPSTARWYQQRASDEAAGHRWSGIAVLVVGQVRAGTEDRVTRNIHQHVFQAMPTSRHHIFAVLEFTQSGFTWRGQNHSKRHYSRDFTDEQVKEMLAKYGGNYTLAEWTLEDVEREKDVYSSCTNQAKAGLGLTQQYLKFARALELMRKHEEADGQRFSLVLRIRPDIMYIGSVASALRYRLEEATAPVNSTIPFVCGSIGGGGGDAVLMVDRSAATVLGNVWRSLRGCRLENVDDCQSWPAIFGACLARPSPRHLRNLVREQCEHGWAPVFLRHGVPLPGFHMAALGTLTVASAELLRSLPAGLPTGELHHLQDDQDVDTAGGTSTPWPDWKNGDEGGDDNFADMNATPVFHRSAIPVPRAEDGQVGLLPKMNVSEAVRSRRTCRAFERRPVSQETVEELLSRASRAPSGGNTQPWHIYVVAGSKLRSLTDAALAHLQGAGKQHTMQEEYHHYPRKAEMPADMHEAYMRRRVQVAQKLWKLMGVARGDAAGRLRALLENYRFWGAPVGMIVTVDRFFMQQENVLF</sequence>
<dbReference type="PANTHER" id="PTHR23026">
    <property type="entry name" value="NADPH NITROREDUCTASE"/>
    <property type="match status" value="1"/>
</dbReference>
<dbReference type="Proteomes" id="UP000186817">
    <property type="component" value="Unassembled WGS sequence"/>
</dbReference>
<proteinExistence type="inferred from homology"/>
<dbReference type="OrthoDB" id="432201at2759"/>
<feature type="region of interest" description="Disordered" evidence="5">
    <location>
        <begin position="99"/>
        <end position="218"/>
    </location>
</feature>
<dbReference type="EMBL" id="LSRX01000194">
    <property type="protein sequence ID" value="OLQ05105.1"/>
    <property type="molecule type" value="Genomic_DNA"/>
</dbReference>
<feature type="compositionally biased region" description="Basic and acidic residues" evidence="5">
    <location>
        <begin position="194"/>
        <end position="211"/>
    </location>
</feature>
<dbReference type="AlphaFoldDB" id="A0A1Q9ECE3"/>
<evidence type="ECO:0000256" key="2">
    <source>
        <dbReference type="ARBA" id="ARBA00022630"/>
    </source>
</evidence>
<evidence type="ECO:0000256" key="5">
    <source>
        <dbReference type="SAM" id="MobiDB-lite"/>
    </source>
</evidence>
<feature type="compositionally biased region" description="Basic and acidic residues" evidence="5">
    <location>
        <begin position="17"/>
        <end position="32"/>
    </location>
</feature>
<feature type="region of interest" description="Disordered" evidence="5">
    <location>
        <begin position="1"/>
        <end position="32"/>
    </location>
</feature>
<dbReference type="PANTHER" id="PTHR23026:SF90">
    <property type="entry name" value="IODOTYROSINE DEIODINASE 1"/>
    <property type="match status" value="1"/>
</dbReference>
<evidence type="ECO:0000256" key="3">
    <source>
        <dbReference type="ARBA" id="ARBA00022643"/>
    </source>
</evidence>
<dbReference type="SUPFAM" id="SSF55469">
    <property type="entry name" value="FMN-dependent nitroreductase-like"/>
    <property type="match status" value="1"/>
</dbReference>
<gene>
    <name evidence="7" type="ORF">AK812_SmicGene11754</name>
</gene>
<organism evidence="7 8">
    <name type="scientific">Symbiodinium microadriaticum</name>
    <name type="common">Dinoflagellate</name>
    <name type="synonym">Zooxanthella microadriatica</name>
    <dbReference type="NCBI Taxonomy" id="2951"/>
    <lineage>
        <taxon>Eukaryota</taxon>
        <taxon>Sar</taxon>
        <taxon>Alveolata</taxon>
        <taxon>Dinophyceae</taxon>
        <taxon>Suessiales</taxon>
        <taxon>Symbiodiniaceae</taxon>
        <taxon>Symbiodinium</taxon>
    </lineage>
</organism>
<dbReference type="InterPro" id="IPR000415">
    <property type="entry name" value="Nitroreductase-like"/>
</dbReference>
<evidence type="ECO:0000259" key="6">
    <source>
        <dbReference type="Pfam" id="PF00881"/>
    </source>
</evidence>
<comment type="similarity">
    <text evidence="1">Belongs to the nitroreductase family.</text>
</comment>
<evidence type="ECO:0000256" key="1">
    <source>
        <dbReference type="ARBA" id="ARBA00007118"/>
    </source>
</evidence>
<evidence type="ECO:0000313" key="7">
    <source>
        <dbReference type="EMBL" id="OLQ05105.1"/>
    </source>
</evidence>
<feature type="compositionally biased region" description="Acidic residues" evidence="5">
    <location>
        <begin position="144"/>
        <end position="193"/>
    </location>
</feature>
<dbReference type="GO" id="GO:0016491">
    <property type="term" value="F:oxidoreductase activity"/>
    <property type="evidence" value="ECO:0007669"/>
    <property type="project" value="UniProtKB-KW"/>
</dbReference>
<keyword evidence="2" id="KW-0285">Flavoprotein</keyword>
<feature type="compositionally biased region" description="Basic and acidic residues" evidence="5">
    <location>
        <begin position="130"/>
        <end position="140"/>
    </location>
</feature>
<keyword evidence="3" id="KW-0288">FMN</keyword>
<dbReference type="Gene3D" id="3.40.109.10">
    <property type="entry name" value="NADH Oxidase"/>
    <property type="match status" value="1"/>
</dbReference>
<name>A0A1Q9ECE3_SYMMI</name>
<protein>
    <recommendedName>
        <fullName evidence="6">Nitroreductase domain-containing protein</fullName>
    </recommendedName>
</protein>